<evidence type="ECO:0000256" key="1">
    <source>
        <dbReference type="SAM" id="SignalP"/>
    </source>
</evidence>
<feature type="chain" id="PRO_5007879270" description="Secreted protein" evidence="1">
    <location>
        <begin position="19"/>
        <end position="175"/>
    </location>
</feature>
<keyword evidence="1" id="KW-0732">Signal</keyword>
<organism evidence="2 3">
    <name type="scientific">Athelia psychrophila</name>
    <dbReference type="NCBI Taxonomy" id="1759441"/>
    <lineage>
        <taxon>Eukaryota</taxon>
        <taxon>Fungi</taxon>
        <taxon>Dikarya</taxon>
        <taxon>Basidiomycota</taxon>
        <taxon>Agaricomycotina</taxon>
        <taxon>Agaricomycetes</taxon>
        <taxon>Agaricomycetidae</taxon>
        <taxon>Atheliales</taxon>
        <taxon>Atheliaceae</taxon>
        <taxon>Athelia</taxon>
    </lineage>
</organism>
<feature type="signal peptide" evidence="1">
    <location>
        <begin position="1"/>
        <end position="18"/>
    </location>
</feature>
<dbReference type="EMBL" id="KV417501">
    <property type="protein sequence ID" value="KZP28795.1"/>
    <property type="molecule type" value="Genomic_DNA"/>
</dbReference>
<accession>A0A166RY73</accession>
<evidence type="ECO:0000313" key="2">
    <source>
        <dbReference type="EMBL" id="KZP28795.1"/>
    </source>
</evidence>
<keyword evidence="3" id="KW-1185">Reference proteome</keyword>
<sequence length="175" mass="19014">MALYFAYILLGHVASVGGYVHCPRHSCGGLLRGHSPRYTRVDVFQAMHFSLAHPCRRTRASFNSKGAPMAFHRPSQRDTRISTDCHSGPRMAGLCPAYNISTPARTLCILHCICSRSCSYLLSGPSGVRGMSSAGVVHILYPVLPRTACACTRGTSVSALCDLIWVSRICLLCDI</sequence>
<gene>
    <name evidence="2" type="ORF">FIBSPDRAFT_234563</name>
</gene>
<protein>
    <recommendedName>
        <fullName evidence="4">Secreted protein</fullName>
    </recommendedName>
</protein>
<evidence type="ECO:0008006" key="4">
    <source>
        <dbReference type="Google" id="ProtNLM"/>
    </source>
</evidence>
<name>A0A166RY73_9AGAM</name>
<reference evidence="2 3" key="1">
    <citation type="journal article" date="2016" name="Mol. Biol. Evol.">
        <title>Comparative Genomics of Early-Diverging Mushroom-Forming Fungi Provides Insights into the Origins of Lignocellulose Decay Capabilities.</title>
        <authorList>
            <person name="Nagy L.G."/>
            <person name="Riley R."/>
            <person name="Tritt A."/>
            <person name="Adam C."/>
            <person name="Daum C."/>
            <person name="Floudas D."/>
            <person name="Sun H."/>
            <person name="Yadav J.S."/>
            <person name="Pangilinan J."/>
            <person name="Larsson K.H."/>
            <person name="Matsuura K."/>
            <person name="Barry K."/>
            <person name="Labutti K."/>
            <person name="Kuo R."/>
            <person name="Ohm R.A."/>
            <person name="Bhattacharya S.S."/>
            <person name="Shirouzu T."/>
            <person name="Yoshinaga Y."/>
            <person name="Martin F.M."/>
            <person name="Grigoriev I.V."/>
            <person name="Hibbett D.S."/>
        </authorList>
    </citation>
    <scope>NUCLEOTIDE SEQUENCE [LARGE SCALE GENOMIC DNA]</scope>
    <source>
        <strain evidence="2 3">CBS 109695</strain>
    </source>
</reference>
<dbReference type="Proteomes" id="UP000076532">
    <property type="component" value="Unassembled WGS sequence"/>
</dbReference>
<dbReference type="AlphaFoldDB" id="A0A166RY73"/>
<evidence type="ECO:0000313" key="3">
    <source>
        <dbReference type="Proteomes" id="UP000076532"/>
    </source>
</evidence>
<proteinExistence type="predicted"/>